<keyword evidence="2" id="KW-0328">Glycosyltransferase</keyword>
<evidence type="ECO:0000259" key="4">
    <source>
        <dbReference type="Pfam" id="PF00535"/>
    </source>
</evidence>
<dbReference type="Proteomes" id="UP000535182">
    <property type="component" value="Unassembled WGS sequence"/>
</dbReference>
<dbReference type="EMBL" id="JACHEB010000001">
    <property type="protein sequence ID" value="MBB5326885.1"/>
    <property type="molecule type" value="Genomic_DNA"/>
</dbReference>
<gene>
    <name evidence="5" type="ORF">HDF14_000479</name>
</gene>
<reference evidence="5 6" key="1">
    <citation type="submission" date="2020-08" db="EMBL/GenBank/DDBJ databases">
        <title>Genomic Encyclopedia of Type Strains, Phase IV (KMG-V): Genome sequencing to study the core and pangenomes of soil and plant-associated prokaryotes.</title>
        <authorList>
            <person name="Whitman W."/>
        </authorList>
    </citation>
    <scope>NUCLEOTIDE SEQUENCE [LARGE SCALE GENOMIC DNA]</scope>
    <source>
        <strain evidence="5 6">X5P2</strain>
    </source>
</reference>
<name>A0A9X0QAZ7_9BACT</name>
<dbReference type="PANTHER" id="PTHR43179">
    <property type="entry name" value="RHAMNOSYLTRANSFERASE WBBL"/>
    <property type="match status" value="1"/>
</dbReference>
<dbReference type="AlphaFoldDB" id="A0A9X0QAZ7"/>
<dbReference type="Gene3D" id="3.90.550.10">
    <property type="entry name" value="Spore Coat Polysaccharide Biosynthesis Protein SpsA, Chain A"/>
    <property type="match status" value="1"/>
</dbReference>
<comment type="similarity">
    <text evidence="1">Belongs to the glycosyltransferase 2 family.</text>
</comment>
<dbReference type="Pfam" id="PF00535">
    <property type="entry name" value="Glycos_transf_2"/>
    <property type="match status" value="1"/>
</dbReference>
<dbReference type="RefSeq" id="WP_183973125.1">
    <property type="nucleotide sequence ID" value="NZ_JACHEB010000001.1"/>
</dbReference>
<protein>
    <submittedName>
        <fullName evidence="5">GT2 family glycosyltransferase</fullName>
    </submittedName>
</protein>
<evidence type="ECO:0000256" key="1">
    <source>
        <dbReference type="ARBA" id="ARBA00006739"/>
    </source>
</evidence>
<evidence type="ECO:0000256" key="2">
    <source>
        <dbReference type="ARBA" id="ARBA00022676"/>
    </source>
</evidence>
<keyword evidence="3" id="KW-0808">Transferase</keyword>
<feature type="domain" description="Glycosyltransferase 2-like" evidence="4">
    <location>
        <begin position="60"/>
        <end position="192"/>
    </location>
</feature>
<evidence type="ECO:0000313" key="6">
    <source>
        <dbReference type="Proteomes" id="UP000535182"/>
    </source>
</evidence>
<dbReference type="GO" id="GO:0016757">
    <property type="term" value="F:glycosyltransferase activity"/>
    <property type="evidence" value="ECO:0007669"/>
    <property type="project" value="UniProtKB-KW"/>
</dbReference>
<dbReference type="SUPFAM" id="SSF53448">
    <property type="entry name" value="Nucleotide-diphospho-sugar transferases"/>
    <property type="match status" value="1"/>
</dbReference>
<keyword evidence="6" id="KW-1185">Reference proteome</keyword>
<dbReference type="InterPro" id="IPR001173">
    <property type="entry name" value="Glyco_trans_2-like"/>
</dbReference>
<proteinExistence type="inferred from homology"/>
<accession>A0A9X0QAZ7</accession>
<dbReference type="PANTHER" id="PTHR43179:SF12">
    <property type="entry name" value="GALACTOFURANOSYLTRANSFERASE GLFT2"/>
    <property type="match status" value="1"/>
</dbReference>
<organism evidence="5 6">
    <name type="scientific">Tunturiibacter gelidiferens</name>
    <dbReference type="NCBI Taxonomy" id="3069689"/>
    <lineage>
        <taxon>Bacteria</taxon>
        <taxon>Pseudomonadati</taxon>
        <taxon>Acidobacteriota</taxon>
        <taxon>Terriglobia</taxon>
        <taxon>Terriglobales</taxon>
        <taxon>Acidobacteriaceae</taxon>
        <taxon>Tunturiibacter</taxon>
    </lineage>
</organism>
<sequence>MDSSTHSVPAAPSPMSLNCVQCVVVLYRTALHESETFQTLSAALREYPTLAARISLLIYDNSPEPQAAELPVGFFAKASYQHDPSNGGLATAYNHALHAAEEAGITWLWLFDQDTTVVPGLIPATFTAIDRTPPSEVCGIVPKLVQDGVVLSPIAVHRFRYLPMDEGFSGLNSGWLTALNSCACLRVSALRAIGGFPSQYWLDFLDHAVFHRLHKQGGRLLVLDVIIPHRLSTNNLQKESSHRRFDNLLAAEWQFVRETGWGGGSLMHRARLLKRAVRTLLTLREPAFALQVLRWSLR</sequence>
<dbReference type="InterPro" id="IPR029044">
    <property type="entry name" value="Nucleotide-diphossugar_trans"/>
</dbReference>
<evidence type="ECO:0000313" key="5">
    <source>
        <dbReference type="EMBL" id="MBB5326885.1"/>
    </source>
</evidence>
<comment type="caution">
    <text evidence="5">The sequence shown here is derived from an EMBL/GenBank/DDBJ whole genome shotgun (WGS) entry which is preliminary data.</text>
</comment>
<evidence type="ECO:0000256" key="3">
    <source>
        <dbReference type="ARBA" id="ARBA00022679"/>
    </source>
</evidence>